<dbReference type="AlphaFoldDB" id="A0A9X5I727"/>
<name>A0A9X5I727_9CYAN</name>
<dbReference type="EMBL" id="JTJC03000010">
    <property type="protein sequence ID" value="NHC37665.1"/>
    <property type="molecule type" value="Genomic_DNA"/>
</dbReference>
<organism evidence="1 2">
    <name type="scientific">Scytonema millei VB511283</name>
    <dbReference type="NCBI Taxonomy" id="1245923"/>
    <lineage>
        <taxon>Bacteria</taxon>
        <taxon>Bacillati</taxon>
        <taxon>Cyanobacteriota</taxon>
        <taxon>Cyanophyceae</taxon>
        <taxon>Nostocales</taxon>
        <taxon>Scytonemataceae</taxon>
        <taxon>Scytonema</taxon>
    </lineage>
</organism>
<evidence type="ECO:0000313" key="2">
    <source>
        <dbReference type="Proteomes" id="UP000031532"/>
    </source>
</evidence>
<reference evidence="1 2" key="1">
    <citation type="journal article" date="2015" name="Genome Announc.">
        <title>Draft Genome Sequence of the Terrestrial Cyanobacterium Scytonema millei VB511283, Isolated from Eastern India.</title>
        <authorList>
            <person name="Sen D."/>
            <person name="Chandrababunaidu M.M."/>
            <person name="Singh D."/>
            <person name="Sanghi N."/>
            <person name="Ghorai A."/>
            <person name="Mishra G.P."/>
            <person name="Madduluri M."/>
            <person name="Adhikary S.P."/>
            <person name="Tripathy S."/>
        </authorList>
    </citation>
    <scope>NUCLEOTIDE SEQUENCE [LARGE SCALE GENOMIC DNA]</scope>
    <source>
        <strain evidence="1 2">VB511283</strain>
    </source>
</reference>
<dbReference type="Proteomes" id="UP000031532">
    <property type="component" value="Unassembled WGS sequence"/>
</dbReference>
<gene>
    <name evidence="1" type="ORF">QH73_0024020</name>
</gene>
<sequence length="77" mass="8945">MELKLLLLLVQKGERMMESWIDLSSLSNSELTALEQQILQEQSRRVMNDPELIVVEPDASEESHREALAKLLQRKKQ</sequence>
<evidence type="ECO:0000313" key="1">
    <source>
        <dbReference type="EMBL" id="NHC37665.1"/>
    </source>
</evidence>
<protein>
    <submittedName>
        <fullName evidence="1">Uncharacterized protein</fullName>
    </submittedName>
</protein>
<comment type="caution">
    <text evidence="1">The sequence shown here is derived from an EMBL/GenBank/DDBJ whole genome shotgun (WGS) entry which is preliminary data.</text>
</comment>
<keyword evidence="2" id="KW-1185">Reference proteome</keyword>
<dbReference type="RefSeq" id="WP_039713067.1">
    <property type="nucleotide sequence ID" value="NZ_JTJC03000010.1"/>
</dbReference>
<accession>A0A9X5I727</accession>
<proteinExistence type="predicted"/>